<feature type="domain" description="Tyrosine specific protein phosphatases" evidence="2">
    <location>
        <begin position="370"/>
        <end position="439"/>
    </location>
</feature>
<proteinExistence type="predicted"/>
<feature type="transmembrane region" description="Helical" evidence="1">
    <location>
        <begin position="180"/>
        <end position="198"/>
    </location>
</feature>
<name>A0A1H9C5V0_9PSED</name>
<reference evidence="3 4" key="1">
    <citation type="submission" date="2016-10" db="EMBL/GenBank/DDBJ databases">
        <authorList>
            <person name="de Groot N.N."/>
        </authorList>
    </citation>
    <scope>NUCLEOTIDE SEQUENCE [LARGE SCALE GENOMIC DNA]</scope>
    <source>
        <strain evidence="3 4">LMG 27941</strain>
    </source>
</reference>
<feature type="transmembrane region" description="Helical" evidence="1">
    <location>
        <begin position="243"/>
        <end position="261"/>
    </location>
</feature>
<dbReference type="InterPro" id="IPR000340">
    <property type="entry name" value="Dual-sp_phosphatase_cat-dom"/>
</dbReference>
<dbReference type="PROSITE" id="PS50056">
    <property type="entry name" value="TYR_PHOSPHATASE_2"/>
    <property type="match status" value="1"/>
</dbReference>
<dbReference type="InterPro" id="IPR029021">
    <property type="entry name" value="Prot-tyrosine_phosphatase-like"/>
</dbReference>
<evidence type="ECO:0000313" key="3">
    <source>
        <dbReference type="EMBL" id="SEP96371.1"/>
    </source>
</evidence>
<feature type="transmembrane region" description="Helical" evidence="1">
    <location>
        <begin position="273"/>
        <end position="291"/>
    </location>
</feature>
<keyword evidence="1" id="KW-1133">Transmembrane helix</keyword>
<feature type="transmembrane region" description="Helical" evidence="1">
    <location>
        <begin position="130"/>
        <end position="149"/>
    </location>
</feature>
<feature type="transmembrane region" description="Helical" evidence="1">
    <location>
        <begin position="85"/>
        <end position="103"/>
    </location>
</feature>
<dbReference type="InterPro" id="IPR020422">
    <property type="entry name" value="TYR_PHOSPHATASE_DUAL_dom"/>
</dbReference>
<dbReference type="SUPFAM" id="SSF52799">
    <property type="entry name" value="(Phosphotyrosine protein) phosphatases II"/>
    <property type="match status" value="1"/>
</dbReference>
<feature type="transmembrane region" description="Helical" evidence="1">
    <location>
        <begin position="156"/>
        <end position="174"/>
    </location>
</feature>
<dbReference type="PANTHER" id="PTHR47216">
    <property type="match status" value="1"/>
</dbReference>
<feature type="transmembrane region" description="Helical" evidence="1">
    <location>
        <begin position="219"/>
        <end position="237"/>
    </location>
</feature>
<dbReference type="AlphaFoldDB" id="A0A1H9C5V0"/>
<dbReference type="CDD" id="cd14527">
    <property type="entry name" value="DSP_bac"/>
    <property type="match status" value="1"/>
</dbReference>
<dbReference type="RefSeq" id="WP_094010343.1">
    <property type="nucleotide sequence ID" value="NZ_CP128543.1"/>
</dbReference>
<dbReference type="EMBL" id="FOEQ01000001">
    <property type="protein sequence ID" value="SEP96371.1"/>
    <property type="molecule type" value="Genomic_DNA"/>
</dbReference>
<dbReference type="Proteomes" id="UP000199221">
    <property type="component" value="Unassembled WGS sequence"/>
</dbReference>
<sequence>MARETGLIRRGVLWLLLLGPLFFLSYGLANSYTAGRDDIGSLVFAWERHMPLWPWTIIPYWSIDLLYGLSFLLPRTRREMDRHALALLTAQMICVACFLLWPLRFTFERPELSGLFGWLFDVLMGFDKPYNQAPSLHIALLVIIWTMFARHARHPAWRWLVHGWMGLIGLSVLSTWQHHFIDVPTGALAGFVCLWLWPQQGPLPWQQARLARDPKRWRLALRYGLGALLLAVLGFKLGHSALWLLWPAFSLLLVALNYALFGAQGFQKSSDGRLSVAATALLAPYLIAAWINSRLWTWRHPQADEVCEGVYLGRVPGAGDTVQFPAVIDLSAELACRVRIAGQARCHEQTPQASQSYLNLPSLDLVAPDTQTLQQAAEAIEHLRRHGPVLVCCALGYSRSASAVAAWLVVSGRCKAIAHAETLIRQARPGVVLHPAHRQALQPLETQP</sequence>
<evidence type="ECO:0000259" key="2">
    <source>
        <dbReference type="PROSITE" id="PS50056"/>
    </source>
</evidence>
<protein>
    <submittedName>
        <fullName evidence="3">PAP2 superfamily protein</fullName>
    </submittedName>
</protein>
<keyword evidence="1" id="KW-0472">Membrane</keyword>
<evidence type="ECO:0000313" key="4">
    <source>
        <dbReference type="Proteomes" id="UP000199221"/>
    </source>
</evidence>
<keyword evidence="1" id="KW-0812">Transmembrane</keyword>
<dbReference type="PANTHER" id="PTHR47216:SF4">
    <property type="entry name" value="OS01G0859400 PROTEIN"/>
    <property type="match status" value="1"/>
</dbReference>
<feature type="transmembrane region" description="Helical" evidence="1">
    <location>
        <begin position="52"/>
        <end position="73"/>
    </location>
</feature>
<organism evidence="3 4">
    <name type="scientific">Pseudomonas soli</name>
    <dbReference type="NCBI Taxonomy" id="1306993"/>
    <lineage>
        <taxon>Bacteria</taxon>
        <taxon>Pseudomonadati</taxon>
        <taxon>Pseudomonadota</taxon>
        <taxon>Gammaproteobacteria</taxon>
        <taxon>Pseudomonadales</taxon>
        <taxon>Pseudomonadaceae</taxon>
        <taxon>Pseudomonas</taxon>
    </lineage>
</organism>
<gene>
    <name evidence="3" type="ORF">SAMN05216230_101903</name>
</gene>
<accession>A0A1H9C5V0</accession>
<dbReference type="CDD" id="cd03386">
    <property type="entry name" value="PAP2_Aur1_like"/>
    <property type="match status" value="1"/>
</dbReference>
<dbReference type="Pfam" id="PF00782">
    <property type="entry name" value="DSPc"/>
    <property type="match status" value="1"/>
</dbReference>
<dbReference type="SMART" id="SM00195">
    <property type="entry name" value="DSPc"/>
    <property type="match status" value="1"/>
</dbReference>
<feature type="transmembrane region" description="Helical" evidence="1">
    <location>
        <begin position="12"/>
        <end position="32"/>
    </location>
</feature>
<dbReference type="GeneID" id="93675721"/>
<dbReference type="InterPro" id="IPR000387">
    <property type="entry name" value="Tyr_Pase_dom"/>
</dbReference>
<evidence type="ECO:0000256" key="1">
    <source>
        <dbReference type="SAM" id="Phobius"/>
    </source>
</evidence>
<dbReference type="Gene3D" id="3.90.190.10">
    <property type="entry name" value="Protein tyrosine phosphatase superfamily"/>
    <property type="match status" value="1"/>
</dbReference>